<evidence type="ECO:0000313" key="3">
    <source>
        <dbReference type="EMBL" id="GAA0911343.1"/>
    </source>
</evidence>
<evidence type="ECO:0000256" key="1">
    <source>
        <dbReference type="SAM" id="SignalP"/>
    </source>
</evidence>
<dbReference type="EMBL" id="BAAAHQ010000001">
    <property type="protein sequence ID" value="GAA0911343.1"/>
    <property type="molecule type" value="Genomic_DNA"/>
</dbReference>
<protein>
    <recommendedName>
        <fullName evidence="2">DUF4097 domain-containing protein</fullName>
    </recommendedName>
</protein>
<evidence type="ECO:0000313" key="4">
    <source>
        <dbReference type="Proteomes" id="UP001501578"/>
    </source>
</evidence>
<sequence length="227" mass="23076">MKKILVAGGLLACVASLTSCGAFGVSAESESKTYEITDKVAVLSLKTGSGDADITETGGTSIKITEKLRWSREKPKTVREVGGDTLSLSYECPASLDNCGVDYTVEVPKGIRLRLEAGSGDSRLRALSGPVSAEAGSGTVEGTELSSKQVTVETGSGESRLRFASAPDSVEVKAGSGSASVFLPEGPYAVKATAGTGEVTVGITDDPAAARKVSVRAGSGDVEVKPA</sequence>
<dbReference type="RefSeq" id="WP_343947527.1">
    <property type="nucleotide sequence ID" value="NZ_BAAAHQ010000001.1"/>
</dbReference>
<keyword evidence="4" id="KW-1185">Reference proteome</keyword>
<keyword evidence="1" id="KW-0732">Signal</keyword>
<feature type="domain" description="DUF4097" evidence="2">
    <location>
        <begin position="113"/>
        <end position="224"/>
    </location>
</feature>
<dbReference type="Gene3D" id="2.160.20.120">
    <property type="match status" value="1"/>
</dbReference>
<dbReference type="InterPro" id="IPR025164">
    <property type="entry name" value="Toastrack_DUF4097"/>
</dbReference>
<comment type="caution">
    <text evidence="3">The sequence shown here is derived from an EMBL/GenBank/DDBJ whole genome shotgun (WGS) entry which is preliminary data.</text>
</comment>
<dbReference type="Proteomes" id="UP001501578">
    <property type="component" value="Unassembled WGS sequence"/>
</dbReference>
<gene>
    <name evidence="3" type="ORF">GCM10009560_00360</name>
</gene>
<dbReference type="PROSITE" id="PS51257">
    <property type="entry name" value="PROKAR_LIPOPROTEIN"/>
    <property type="match status" value="1"/>
</dbReference>
<reference evidence="3 4" key="1">
    <citation type="journal article" date="2019" name="Int. J. Syst. Evol. Microbiol.">
        <title>The Global Catalogue of Microorganisms (GCM) 10K type strain sequencing project: providing services to taxonomists for standard genome sequencing and annotation.</title>
        <authorList>
            <consortium name="The Broad Institute Genomics Platform"/>
            <consortium name="The Broad Institute Genome Sequencing Center for Infectious Disease"/>
            <person name="Wu L."/>
            <person name="Ma J."/>
        </authorList>
    </citation>
    <scope>NUCLEOTIDE SEQUENCE [LARGE SCALE GENOMIC DNA]</scope>
    <source>
        <strain evidence="3 4">JCM 11136</strain>
    </source>
</reference>
<accession>A0ABN1NKV5</accession>
<proteinExistence type="predicted"/>
<dbReference type="Pfam" id="PF13349">
    <property type="entry name" value="DUF4097"/>
    <property type="match status" value="1"/>
</dbReference>
<feature type="signal peptide" evidence="1">
    <location>
        <begin position="1"/>
        <end position="24"/>
    </location>
</feature>
<name>A0ABN1NKV5_9ACTN</name>
<feature type="chain" id="PRO_5046887844" description="DUF4097 domain-containing protein" evidence="1">
    <location>
        <begin position="25"/>
        <end position="227"/>
    </location>
</feature>
<organism evidence="3 4">
    <name type="scientific">Nonomuraea longicatena</name>
    <dbReference type="NCBI Taxonomy" id="83682"/>
    <lineage>
        <taxon>Bacteria</taxon>
        <taxon>Bacillati</taxon>
        <taxon>Actinomycetota</taxon>
        <taxon>Actinomycetes</taxon>
        <taxon>Streptosporangiales</taxon>
        <taxon>Streptosporangiaceae</taxon>
        <taxon>Nonomuraea</taxon>
    </lineage>
</organism>
<evidence type="ECO:0000259" key="2">
    <source>
        <dbReference type="Pfam" id="PF13349"/>
    </source>
</evidence>